<dbReference type="EMBL" id="BAABME010003180">
    <property type="protein sequence ID" value="GAA0157767.1"/>
    <property type="molecule type" value="Genomic_DNA"/>
</dbReference>
<dbReference type="FunFam" id="3.40.1810.10:FF:000006">
    <property type="entry name" value="Agamous-like MADS-box protein AGL62"/>
    <property type="match status" value="1"/>
</dbReference>
<dbReference type="Pfam" id="PF00319">
    <property type="entry name" value="SRF-TF"/>
    <property type="match status" value="1"/>
</dbReference>
<evidence type="ECO:0000256" key="6">
    <source>
        <dbReference type="SAM" id="MobiDB-lite"/>
    </source>
</evidence>
<protein>
    <recommendedName>
        <fullName evidence="7">MADS-box domain-containing protein</fullName>
    </recommendedName>
</protein>
<dbReference type="PANTHER" id="PTHR11945">
    <property type="entry name" value="MADS BOX PROTEIN"/>
    <property type="match status" value="1"/>
</dbReference>
<evidence type="ECO:0000256" key="3">
    <source>
        <dbReference type="ARBA" id="ARBA00023125"/>
    </source>
</evidence>
<evidence type="ECO:0000313" key="8">
    <source>
        <dbReference type="EMBL" id="GAA0157767.1"/>
    </source>
</evidence>
<evidence type="ECO:0000256" key="1">
    <source>
        <dbReference type="ARBA" id="ARBA00004123"/>
    </source>
</evidence>
<proteinExistence type="predicted"/>
<dbReference type="GO" id="GO:0046983">
    <property type="term" value="F:protein dimerization activity"/>
    <property type="evidence" value="ECO:0007669"/>
    <property type="project" value="InterPro"/>
</dbReference>
<evidence type="ECO:0000313" key="9">
    <source>
        <dbReference type="Proteomes" id="UP001454036"/>
    </source>
</evidence>
<dbReference type="PANTHER" id="PTHR11945:SF779">
    <property type="entry name" value="AGAMOUS-LIKE MADS-BOX PROTEIN AGL61"/>
    <property type="match status" value="1"/>
</dbReference>
<name>A0AAV3Q6A8_LITER</name>
<dbReference type="InterPro" id="IPR036879">
    <property type="entry name" value="TF_MADSbox_sf"/>
</dbReference>
<evidence type="ECO:0000256" key="5">
    <source>
        <dbReference type="ARBA" id="ARBA00023242"/>
    </source>
</evidence>
<keyword evidence="9" id="KW-1185">Reference proteome</keyword>
<dbReference type="GO" id="GO:0005634">
    <property type="term" value="C:nucleus"/>
    <property type="evidence" value="ECO:0007669"/>
    <property type="project" value="UniProtKB-SubCell"/>
</dbReference>
<dbReference type="SMART" id="SM00432">
    <property type="entry name" value="MADS"/>
    <property type="match status" value="1"/>
</dbReference>
<dbReference type="Gene3D" id="3.40.1810.10">
    <property type="entry name" value="Transcription factor, MADS-box"/>
    <property type="match status" value="1"/>
</dbReference>
<keyword evidence="3" id="KW-0238">DNA-binding</keyword>
<dbReference type="GO" id="GO:0000981">
    <property type="term" value="F:DNA-binding transcription factor activity, RNA polymerase II-specific"/>
    <property type="evidence" value="ECO:0007669"/>
    <property type="project" value="TreeGrafter"/>
</dbReference>
<dbReference type="AlphaFoldDB" id="A0AAV3Q6A8"/>
<sequence>MVRRKVEIKKIEDKAKRHTTFTKRRQGLFKKANDLCTKCGADVAIITFSLAGNVYGFGNPSVDSIVRRYQNTEVVEDTTPVIQDNEEEMDVEEEEDDDDEKAEDEEEEEVDGGEELEVLDQLEEAVEDMRKKVSDIAKRMIDKI</sequence>
<dbReference type="PROSITE" id="PS50066">
    <property type="entry name" value="MADS_BOX_2"/>
    <property type="match status" value="1"/>
</dbReference>
<dbReference type="SUPFAM" id="SSF55455">
    <property type="entry name" value="SRF-like"/>
    <property type="match status" value="1"/>
</dbReference>
<keyword evidence="2" id="KW-0805">Transcription regulation</keyword>
<feature type="region of interest" description="Disordered" evidence="6">
    <location>
        <begin position="76"/>
        <end position="114"/>
    </location>
</feature>
<evidence type="ECO:0000256" key="4">
    <source>
        <dbReference type="ARBA" id="ARBA00023163"/>
    </source>
</evidence>
<comment type="subcellular location">
    <subcellularLocation>
        <location evidence="1">Nucleus</location>
    </subcellularLocation>
</comment>
<keyword evidence="5" id="KW-0539">Nucleus</keyword>
<dbReference type="PRINTS" id="PR00404">
    <property type="entry name" value="MADSDOMAIN"/>
</dbReference>
<dbReference type="InterPro" id="IPR002100">
    <property type="entry name" value="TF_MADSbox"/>
</dbReference>
<keyword evidence="4" id="KW-0804">Transcription</keyword>
<feature type="domain" description="MADS-box" evidence="7">
    <location>
        <begin position="1"/>
        <end position="61"/>
    </location>
</feature>
<accession>A0AAV3Q6A8</accession>
<reference evidence="8 9" key="1">
    <citation type="submission" date="2024-01" db="EMBL/GenBank/DDBJ databases">
        <title>The complete chloroplast genome sequence of Lithospermum erythrorhizon: insights into the phylogenetic relationship among Boraginaceae species and the maternal lineages of purple gromwells.</title>
        <authorList>
            <person name="Okada T."/>
            <person name="Watanabe K."/>
        </authorList>
    </citation>
    <scope>NUCLEOTIDE SEQUENCE [LARGE SCALE GENOMIC DNA]</scope>
</reference>
<organism evidence="8 9">
    <name type="scientific">Lithospermum erythrorhizon</name>
    <name type="common">Purple gromwell</name>
    <name type="synonym">Lithospermum officinale var. erythrorhizon</name>
    <dbReference type="NCBI Taxonomy" id="34254"/>
    <lineage>
        <taxon>Eukaryota</taxon>
        <taxon>Viridiplantae</taxon>
        <taxon>Streptophyta</taxon>
        <taxon>Embryophyta</taxon>
        <taxon>Tracheophyta</taxon>
        <taxon>Spermatophyta</taxon>
        <taxon>Magnoliopsida</taxon>
        <taxon>eudicotyledons</taxon>
        <taxon>Gunneridae</taxon>
        <taxon>Pentapetalae</taxon>
        <taxon>asterids</taxon>
        <taxon>lamiids</taxon>
        <taxon>Boraginales</taxon>
        <taxon>Boraginaceae</taxon>
        <taxon>Boraginoideae</taxon>
        <taxon>Lithospermeae</taxon>
        <taxon>Lithospermum</taxon>
    </lineage>
</organism>
<dbReference type="GO" id="GO:0000978">
    <property type="term" value="F:RNA polymerase II cis-regulatory region sequence-specific DNA binding"/>
    <property type="evidence" value="ECO:0007669"/>
    <property type="project" value="TreeGrafter"/>
</dbReference>
<evidence type="ECO:0000259" key="7">
    <source>
        <dbReference type="PROSITE" id="PS50066"/>
    </source>
</evidence>
<dbReference type="Proteomes" id="UP001454036">
    <property type="component" value="Unassembled WGS sequence"/>
</dbReference>
<feature type="compositionally biased region" description="Acidic residues" evidence="6">
    <location>
        <begin position="84"/>
        <end position="114"/>
    </location>
</feature>
<evidence type="ECO:0000256" key="2">
    <source>
        <dbReference type="ARBA" id="ARBA00023015"/>
    </source>
</evidence>
<gene>
    <name evidence="8" type="ORF">LIER_14959</name>
</gene>
<comment type="caution">
    <text evidence="8">The sequence shown here is derived from an EMBL/GenBank/DDBJ whole genome shotgun (WGS) entry which is preliminary data.</text>
</comment>